<feature type="compositionally biased region" description="Low complexity" evidence="1">
    <location>
        <begin position="50"/>
        <end position="67"/>
    </location>
</feature>
<feature type="region of interest" description="Disordered" evidence="1">
    <location>
        <begin position="1"/>
        <end position="22"/>
    </location>
</feature>
<accession>A0A8J6LFZ7</accession>
<protein>
    <submittedName>
        <fullName evidence="2">Uncharacterized protein</fullName>
    </submittedName>
</protein>
<feature type="region of interest" description="Disordered" evidence="1">
    <location>
        <begin position="41"/>
        <end position="79"/>
    </location>
</feature>
<dbReference type="Proteomes" id="UP000719412">
    <property type="component" value="Unassembled WGS sequence"/>
</dbReference>
<name>A0A8J6LFZ7_TENMO</name>
<comment type="caution">
    <text evidence="2">The sequence shown here is derived from an EMBL/GenBank/DDBJ whole genome shotgun (WGS) entry which is preliminary data.</text>
</comment>
<sequence length="301" mass="33500">MAQFADDAHLVHHQDPYQSKPLNMDTKIQENKGSFCIDALLSRTDDRPTSPDTSRSISPSSTRSRSPPISPGSEEVPQTAFVPRPGLLNHIYPNGANFYGYQAQPQASAFHSLDGAMIQKVQLPVNHHNHNQLHQMQLEWLARTGMFYPRLPDLTGAERTGAALKLDRKRRRYRKTSPNTVEIIAQNGRTTRSGSSGSGPAAGVDSFLGGIDGDVDGAFFPRRVMRWVESCEREEDPGVFRMCLQAQFTIVVLALRRLVSGFVCLANKVTHTSMAAWGRRLQGHFLRDLKAPNARNLVKAR</sequence>
<feature type="compositionally biased region" description="Basic and acidic residues" evidence="1">
    <location>
        <begin position="1"/>
        <end position="15"/>
    </location>
</feature>
<evidence type="ECO:0000313" key="2">
    <source>
        <dbReference type="EMBL" id="KAH0811476.1"/>
    </source>
</evidence>
<gene>
    <name evidence="2" type="ORF">GEV33_011319</name>
</gene>
<proteinExistence type="predicted"/>
<evidence type="ECO:0000256" key="1">
    <source>
        <dbReference type="SAM" id="MobiDB-lite"/>
    </source>
</evidence>
<dbReference type="AlphaFoldDB" id="A0A8J6LFZ7"/>
<reference evidence="2" key="1">
    <citation type="journal article" date="2020" name="J Insects Food Feed">
        <title>The yellow mealworm (Tenebrio molitor) genome: a resource for the emerging insects as food and feed industry.</title>
        <authorList>
            <person name="Eriksson T."/>
            <person name="Andere A."/>
            <person name="Kelstrup H."/>
            <person name="Emery V."/>
            <person name="Picard C."/>
        </authorList>
    </citation>
    <scope>NUCLEOTIDE SEQUENCE</scope>
    <source>
        <strain evidence="2">Stoneville</strain>
        <tissue evidence="2">Whole head</tissue>
    </source>
</reference>
<dbReference type="EMBL" id="JABDTM020026776">
    <property type="protein sequence ID" value="KAH0811476.1"/>
    <property type="molecule type" value="Genomic_DNA"/>
</dbReference>
<keyword evidence="3" id="KW-1185">Reference proteome</keyword>
<evidence type="ECO:0000313" key="3">
    <source>
        <dbReference type="Proteomes" id="UP000719412"/>
    </source>
</evidence>
<reference evidence="2" key="2">
    <citation type="submission" date="2021-08" db="EMBL/GenBank/DDBJ databases">
        <authorList>
            <person name="Eriksson T."/>
        </authorList>
    </citation>
    <scope>NUCLEOTIDE SEQUENCE</scope>
    <source>
        <strain evidence="2">Stoneville</strain>
        <tissue evidence="2">Whole head</tissue>
    </source>
</reference>
<organism evidence="2 3">
    <name type="scientific">Tenebrio molitor</name>
    <name type="common">Yellow mealworm beetle</name>
    <dbReference type="NCBI Taxonomy" id="7067"/>
    <lineage>
        <taxon>Eukaryota</taxon>
        <taxon>Metazoa</taxon>
        <taxon>Ecdysozoa</taxon>
        <taxon>Arthropoda</taxon>
        <taxon>Hexapoda</taxon>
        <taxon>Insecta</taxon>
        <taxon>Pterygota</taxon>
        <taxon>Neoptera</taxon>
        <taxon>Endopterygota</taxon>
        <taxon>Coleoptera</taxon>
        <taxon>Polyphaga</taxon>
        <taxon>Cucujiformia</taxon>
        <taxon>Tenebrionidae</taxon>
        <taxon>Tenebrio</taxon>
    </lineage>
</organism>